<comment type="caution">
    <text evidence="15">Lacks conserved residue(s) required for the propagation of feature annotation.</text>
</comment>
<keyword evidence="11 15" id="KW-1133">Transmembrane helix</keyword>
<keyword evidence="7 15" id="KW-0547">Nucleotide-binding</keyword>
<evidence type="ECO:0000256" key="13">
    <source>
        <dbReference type="ARBA" id="ARBA00023136"/>
    </source>
</evidence>
<protein>
    <recommendedName>
        <fullName evidence="15">ATP-dependent zinc metalloprotease FtsH</fullName>
        <ecNumber evidence="15">3.4.24.-</ecNumber>
    </recommendedName>
</protein>
<evidence type="ECO:0000256" key="9">
    <source>
        <dbReference type="ARBA" id="ARBA00022833"/>
    </source>
</evidence>
<evidence type="ECO:0000256" key="14">
    <source>
        <dbReference type="ARBA" id="ARBA00061570"/>
    </source>
</evidence>
<dbReference type="GO" id="GO:0008270">
    <property type="term" value="F:zinc ion binding"/>
    <property type="evidence" value="ECO:0007669"/>
    <property type="project" value="UniProtKB-UniRule"/>
</dbReference>
<feature type="domain" description="AAA+ ATPase" evidence="17">
    <location>
        <begin position="191"/>
        <end position="330"/>
    </location>
</feature>
<gene>
    <name evidence="15 18" type="primary">ftsH</name>
    <name evidence="18" type="ORF">R50_2576</name>
</gene>
<dbReference type="EMBL" id="LR778114">
    <property type="protein sequence ID" value="CAB1130068.1"/>
    <property type="molecule type" value="Genomic_DNA"/>
</dbReference>
<evidence type="ECO:0000313" key="18">
    <source>
        <dbReference type="EMBL" id="CAB1130068.1"/>
    </source>
</evidence>
<dbReference type="Proteomes" id="UP000503399">
    <property type="component" value="Chromosome"/>
</dbReference>
<evidence type="ECO:0000256" key="5">
    <source>
        <dbReference type="ARBA" id="ARBA00022692"/>
    </source>
</evidence>
<comment type="subcellular location">
    <subcellularLocation>
        <location evidence="15">Cell membrane</location>
        <topology evidence="15">Multi-pass membrane protein</topology>
        <orientation evidence="15">Cytoplasmic side</orientation>
    </subcellularLocation>
    <subcellularLocation>
        <location evidence="1">Membrane</location>
    </subcellularLocation>
</comment>
<dbReference type="InterPro" id="IPR027417">
    <property type="entry name" value="P-loop_NTPase"/>
</dbReference>
<comment type="subunit">
    <text evidence="15">Homohexamer.</text>
</comment>
<comment type="similarity">
    <text evidence="14 15">In the central section; belongs to the AAA ATPase family.</text>
</comment>
<dbReference type="Gene3D" id="1.20.58.760">
    <property type="entry name" value="Peptidase M41"/>
    <property type="match status" value="1"/>
</dbReference>
<organism evidence="18 19">
    <name type="scientific">Candidatus Hydrogenisulfobacillus filiaventi</name>
    <dbReference type="NCBI Taxonomy" id="2707344"/>
    <lineage>
        <taxon>Bacteria</taxon>
        <taxon>Bacillati</taxon>
        <taxon>Bacillota</taxon>
        <taxon>Clostridia</taxon>
        <taxon>Eubacteriales</taxon>
        <taxon>Clostridiales Family XVII. Incertae Sedis</taxon>
        <taxon>Candidatus Hydrogenisulfobacillus</taxon>
    </lineage>
</organism>
<keyword evidence="12 15" id="KW-0482">Metalloprotease</keyword>
<dbReference type="CDD" id="cd19501">
    <property type="entry name" value="RecA-like_FtsH"/>
    <property type="match status" value="1"/>
</dbReference>
<dbReference type="InterPro" id="IPR011546">
    <property type="entry name" value="Pept_M41_FtsH_extracell"/>
</dbReference>
<evidence type="ECO:0000256" key="11">
    <source>
        <dbReference type="ARBA" id="ARBA00022989"/>
    </source>
</evidence>
<dbReference type="PROSITE" id="PS00674">
    <property type="entry name" value="AAA"/>
    <property type="match status" value="1"/>
</dbReference>
<keyword evidence="5 15" id="KW-0812">Transmembrane</keyword>
<comment type="similarity">
    <text evidence="16">Belongs to the AAA ATPase family.</text>
</comment>
<dbReference type="GO" id="GO:0005886">
    <property type="term" value="C:plasma membrane"/>
    <property type="evidence" value="ECO:0007669"/>
    <property type="project" value="UniProtKB-SubCell"/>
</dbReference>
<comment type="cofactor">
    <cofactor evidence="15">
        <name>Zn(2+)</name>
        <dbReference type="ChEBI" id="CHEBI:29105"/>
    </cofactor>
    <text evidence="15">Binds 1 zinc ion per subunit.</text>
</comment>
<dbReference type="FunFam" id="3.40.50.300:FF:000001">
    <property type="entry name" value="ATP-dependent zinc metalloprotease FtsH"/>
    <property type="match status" value="1"/>
</dbReference>
<evidence type="ECO:0000256" key="15">
    <source>
        <dbReference type="HAMAP-Rule" id="MF_01458"/>
    </source>
</evidence>
<dbReference type="InterPro" id="IPR005936">
    <property type="entry name" value="FtsH"/>
</dbReference>
<dbReference type="GO" id="GO:0004222">
    <property type="term" value="F:metalloendopeptidase activity"/>
    <property type="evidence" value="ECO:0007669"/>
    <property type="project" value="InterPro"/>
</dbReference>
<dbReference type="FunFam" id="1.10.8.60:FF:000001">
    <property type="entry name" value="ATP-dependent zinc metalloprotease FtsH"/>
    <property type="match status" value="1"/>
</dbReference>
<dbReference type="FunFam" id="1.20.58.760:FF:000001">
    <property type="entry name" value="ATP-dependent zinc metalloprotease FtsH"/>
    <property type="match status" value="1"/>
</dbReference>
<dbReference type="GO" id="GO:0030163">
    <property type="term" value="P:protein catabolic process"/>
    <property type="evidence" value="ECO:0007669"/>
    <property type="project" value="UniProtKB-UniRule"/>
</dbReference>
<comment type="function">
    <text evidence="15">Acts as a processive, ATP-dependent zinc metallopeptidase for both cytoplasmic and membrane proteins. Plays a role in the quality control of integral membrane proteins.</text>
</comment>
<dbReference type="Pfam" id="PF17862">
    <property type="entry name" value="AAA_lid_3"/>
    <property type="match status" value="1"/>
</dbReference>
<comment type="similarity">
    <text evidence="2 15">In the C-terminal section; belongs to the peptidase M41 family.</text>
</comment>
<sequence length="603" mass="66505">MTKRWVRAVVSFGLLALFIATLVVLMGGQRGTGPARESYSQLLRLASAHQVAKATLDTSNNQVQAVTVDGKAFVTTFPPGTEPALANTLTNDKVTVTVQPPATSSFWIGFLSSWFPFLVLFVFLYYIMSQSQTGGGRVLQFGKTRARLQTDDRRRVTFDDVAALDEEKQELNEIVDFLRYPKKYLELGARIPKGVLLFGPPGTGKTLLARAVAGEAGVPFFSDSGSDFVEMFVGVGAARVRDLFDQAKKNAPCIIFIDEIDAVGRMRGAGYGGGHDEREQTLNQLLVEMDGFGVNEGIIVIAATNRPDVLDPALLRPGRFDRQITVHAPDVKGRKAILEVHTRNKPLGPDVDLETIARRTPGFTGADLANLANEAALLAARRRSRVIEMADFEEAAERVMAGPEKRSRVMIEREKLAVAFHESGHTLVGMLVPHGDPVHKVTIVPRGMAMGYTMPLPEEDRYLVTRDEILDQVAMALGGRAAEELVFGEVSTGAQNDLEKSTNMVRRMITEYGMSDELGPMTYGQRQDQVFLGRDLMRERDYGEEVASAIDREVRRIVMEQYARAKHILLSHRLILNRLALALIEKETLLADDLEAIVRPALG</sequence>
<dbReference type="HAMAP" id="MF_01458">
    <property type="entry name" value="FtsH"/>
    <property type="match status" value="1"/>
</dbReference>
<keyword evidence="4 15" id="KW-0645">Protease</keyword>
<evidence type="ECO:0000256" key="2">
    <source>
        <dbReference type="ARBA" id="ARBA00010044"/>
    </source>
</evidence>
<dbReference type="Pfam" id="PF01434">
    <property type="entry name" value="Peptidase_M41"/>
    <property type="match status" value="1"/>
</dbReference>
<evidence type="ECO:0000256" key="10">
    <source>
        <dbReference type="ARBA" id="ARBA00022840"/>
    </source>
</evidence>
<keyword evidence="19" id="KW-1185">Reference proteome</keyword>
<keyword evidence="10 15" id="KW-0067">ATP-binding</keyword>
<dbReference type="InterPro" id="IPR003593">
    <property type="entry name" value="AAA+_ATPase"/>
</dbReference>
<feature type="binding site" evidence="15">
    <location>
        <begin position="199"/>
        <end position="206"/>
    </location>
    <ligand>
        <name>ATP</name>
        <dbReference type="ChEBI" id="CHEBI:30616"/>
    </ligand>
</feature>
<dbReference type="InterPro" id="IPR000642">
    <property type="entry name" value="Peptidase_M41"/>
</dbReference>
<dbReference type="Gene3D" id="3.40.50.300">
    <property type="entry name" value="P-loop containing nucleotide triphosphate hydrolases"/>
    <property type="match status" value="1"/>
</dbReference>
<dbReference type="AlphaFoldDB" id="A0A6F8ZJU8"/>
<dbReference type="GO" id="GO:0016887">
    <property type="term" value="F:ATP hydrolysis activity"/>
    <property type="evidence" value="ECO:0007669"/>
    <property type="project" value="UniProtKB-UniRule"/>
</dbReference>
<keyword evidence="3 15" id="KW-1003">Cell membrane</keyword>
<proteinExistence type="inferred from homology"/>
<evidence type="ECO:0000256" key="3">
    <source>
        <dbReference type="ARBA" id="ARBA00022475"/>
    </source>
</evidence>
<evidence type="ECO:0000256" key="1">
    <source>
        <dbReference type="ARBA" id="ARBA00004370"/>
    </source>
</evidence>
<keyword evidence="13 15" id="KW-0472">Membrane</keyword>
<evidence type="ECO:0000259" key="17">
    <source>
        <dbReference type="SMART" id="SM00382"/>
    </source>
</evidence>
<evidence type="ECO:0000313" key="19">
    <source>
        <dbReference type="Proteomes" id="UP000503399"/>
    </source>
</evidence>
<dbReference type="SMART" id="SM00382">
    <property type="entry name" value="AAA"/>
    <property type="match status" value="1"/>
</dbReference>
<dbReference type="NCBIfam" id="TIGR01241">
    <property type="entry name" value="FtsH_fam"/>
    <property type="match status" value="1"/>
</dbReference>
<dbReference type="GO" id="GO:0006508">
    <property type="term" value="P:proteolysis"/>
    <property type="evidence" value="ECO:0007669"/>
    <property type="project" value="UniProtKB-KW"/>
</dbReference>
<dbReference type="InterPro" id="IPR041569">
    <property type="entry name" value="AAA_lid_3"/>
</dbReference>
<keyword evidence="8 15" id="KW-0378">Hydrolase</keyword>
<dbReference type="PANTHER" id="PTHR23076">
    <property type="entry name" value="METALLOPROTEASE M41 FTSH"/>
    <property type="match status" value="1"/>
</dbReference>
<dbReference type="Pfam" id="PF06480">
    <property type="entry name" value="FtsH_ext"/>
    <property type="match status" value="1"/>
</dbReference>
<dbReference type="KEGG" id="hfv:R50_2576"/>
<accession>A0A6F8ZJU8</accession>
<dbReference type="EC" id="3.4.24.-" evidence="15"/>
<name>A0A6F8ZJU8_9FIRM</name>
<evidence type="ECO:0000256" key="8">
    <source>
        <dbReference type="ARBA" id="ARBA00022801"/>
    </source>
</evidence>
<dbReference type="SUPFAM" id="SSF140990">
    <property type="entry name" value="FtsH protease domain-like"/>
    <property type="match status" value="1"/>
</dbReference>
<dbReference type="PANTHER" id="PTHR23076:SF97">
    <property type="entry name" value="ATP-DEPENDENT ZINC METALLOPROTEASE YME1L1"/>
    <property type="match status" value="1"/>
</dbReference>
<feature type="transmembrane region" description="Helical" evidence="15">
    <location>
        <begin position="106"/>
        <end position="127"/>
    </location>
</feature>
<dbReference type="Gene3D" id="1.10.8.60">
    <property type="match status" value="1"/>
</dbReference>
<dbReference type="SUPFAM" id="SSF52540">
    <property type="entry name" value="P-loop containing nucleoside triphosphate hydrolases"/>
    <property type="match status" value="1"/>
</dbReference>
<evidence type="ECO:0000256" key="7">
    <source>
        <dbReference type="ARBA" id="ARBA00022741"/>
    </source>
</evidence>
<dbReference type="InterPro" id="IPR003960">
    <property type="entry name" value="ATPase_AAA_CS"/>
</dbReference>
<feature type="active site" evidence="15">
    <location>
        <position position="422"/>
    </location>
</feature>
<reference evidence="18 19" key="1">
    <citation type="submission" date="2020-02" db="EMBL/GenBank/DDBJ databases">
        <authorList>
            <person name="Hogendoorn C."/>
        </authorList>
    </citation>
    <scope>NUCLEOTIDE SEQUENCE [LARGE SCALE GENOMIC DNA]</scope>
    <source>
        <strain evidence="18">R501</strain>
    </source>
</reference>
<dbReference type="Pfam" id="PF00004">
    <property type="entry name" value="AAA"/>
    <property type="match status" value="1"/>
</dbReference>
<feature type="binding site" evidence="15">
    <location>
        <position position="421"/>
    </location>
    <ligand>
        <name>Zn(2+)</name>
        <dbReference type="ChEBI" id="CHEBI:29105"/>
        <note>catalytic</note>
    </ligand>
</feature>
<keyword evidence="9 15" id="KW-0862">Zinc</keyword>
<evidence type="ECO:0000256" key="4">
    <source>
        <dbReference type="ARBA" id="ARBA00022670"/>
    </source>
</evidence>
<dbReference type="Gene3D" id="3.30.720.210">
    <property type="match status" value="1"/>
</dbReference>
<evidence type="ECO:0000256" key="16">
    <source>
        <dbReference type="RuleBase" id="RU003651"/>
    </source>
</evidence>
<dbReference type="GO" id="GO:0004176">
    <property type="term" value="F:ATP-dependent peptidase activity"/>
    <property type="evidence" value="ECO:0007669"/>
    <property type="project" value="InterPro"/>
</dbReference>
<keyword evidence="6 15" id="KW-0479">Metal-binding</keyword>
<dbReference type="InterPro" id="IPR003959">
    <property type="entry name" value="ATPase_AAA_core"/>
</dbReference>
<dbReference type="GO" id="GO:0005524">
    <property type="term" value="F:ATP binding"/>
    <property type="evidence" value="ECO:0007669"/>
    <property type="project" value="UniProtKB-UniRule"/>
</dbReference>
<evidence type="ECO:0000256" key="6">
    <source>
        <dbReference type="ARBA" id="ARBA00022723"/>
    </source>
</evidence>
<dbReference type="InterPro" id="IPR037219">
    <property type="entry name" value="Peptidase_M41-like"/>
</dbReference>
<evidence type="ECO:0000256" key="12">
    <source>
        <dbReference type="ARBA" id="ARBA00023049"/>
    </source>
</evidence>
<feature type="binding site" evidence="15">
    <location>
        <position position="425"/>
    </location>
    <ligand>
        <name>Zn(2+)</name>
        <dbReference type="ChEBI" id="CHEBI:29105"/>
        <note>catalytic</note>
    </ligand>
</feature>
<feature type="binding site" evidence="15">
    <location>
        <position position="497"/>
    </location>
    <ligand>
        <name>Zn(2+)</name>
        <dbReference type="ChEBI" id="CHEBI:29105"/>
        <note>catalytic</note>
    </ligand>
</feature>